<feature type="compositionally biased region" description="Acidic residues" evidence="9">
    <location>
        <begin position="277"/>
        <end position="288"/>
    </location>
</feature>
<evidence type="ECO:0000313" key="10">
    <source>
        <dbReference type="EMBL" id="KAF2213601.1"/>
    </source>
</evidence>
<evidence type="ECO:0000256" key="6">
    <source>
        <dbReference type="ARBA" id="ARBA00023306"/>
    </source>
</evidence>
<dbReference type="OrthoDB" id="8775810at2759"/>
<evidence type="ECO:0000256" key="3">
    <source>
        <dbReference type="ARBA" id="ARBA00018363"/>
    </source>
</evidence>
<keyword evidence="11" id="KW-1185">Reference proteome</keyword>
<dbReference type="GO" id="GO:0006270">
    <property type="term" value="P:DNA replication initiation"/>
    <property type="evidence" value="ECO:0007669"/>
    <property type="project" value="UniProtKB-UniRule"/>
</dbReference>
<dbReference type="FunFam" id="1.10.10.1460:FF:000001">
    <property type="entry name" value="DNA replication regulator Sld2"/>
    <property type="match status" value="1"/>
</dbReference>
<comment type="subcellular location">
    <subcellularLocation>
        <location evidence="1 8">Nucleus</location>
    </subcellularLocation>
</comment>
<dbReference type="EMBL" id="ML992670">
    <property type="protein sequence ID" value="KAF2213601.1"/>
    <property type="molecule type" value="Genomic_DNA"/>
</dbReference>
<feature type="compositionally biased region" description="Acidic residues" evidence="9">
    <location>
        <begin position="377"/>
        <end position="388"/>
    </location>
</feature>
<dbReference type="Proteomes" id="UP000799539">
    <property type="component" value="Unassembled WGS sequence"/>
</dbReference>
<keyword evidence="6 8" id="KW-0131">Cell cycle</keyword>
<dbReference type="GO" id="GO:0031261">
    <property type="term" value="C:DNA replication preinitiation complex"/>
    <property type="evidence" value="ECO:0007669"/>
    <property type="project" value="TreeGrafter"/>
</dbReference>
<keyword evidence="5 8" id="KW-0539">Nucleus</keyword>
<dbReference type="GO" id="GO:0003688">
    <property type="term" value="F:DNA replication origin binding"/>
    <property type="evidence" value="ECO:0007669"/>
    <property type="project" value="TreeGrafter"/>
</dbReference>
<feature type="region of interest" description="Disordered" evidence="9">
    <location>
        <begin position="200"/>
        <end position="219"/>
    </location>
</feature>
<feature type="compositionally biased region" description="Basic residues" evidence="9">
    <location>
        <begin position="453"/>
        <end position="475"/>
    </location>
</feature>
<evidence type="ECO:0000256" key="5">
    <source>
        <dbReference type="ARBA" id="ARBA00023242"/>
    </source>
</evidence>
<organism evidence="10 11">
    <name type="scientific">Cercospora zeae-maydis SCOH1-5</name>
    <dbReference type="NCBI Taxonomy" id="717836"/>
    <lineage>
        <taxon>Eukaryota</taxon>
        <taxon>Fungi</taxon>
        <taxon>Dikarya</taxon>
        <taxon>Ascomycota</taxon>
        <taxon>Pezizomycotina</taxon>
        <taxon>Dothideomycetes</taxon>
        <taxon>Dothideomycetidae</taxon>
        <taxon>Mycosphaerellales</taxon>
        <taxon>Mycosphaerellaceae</taxon>
        <taxon>Cercospora</taxon>
    </lineage>
</organism>
<dbReference type="CDD" id="cd22289">
    <property type="entry name" value="RecQL4_SLD2_NTD"/>
    <property type="match status" value="1"/>
</dbReference>
<gene>
    <name evidence="10" type="ORF">CERZMDRAFT_111249</name>
</gene>
<feature type="region of interest" description="Disordered" evidence="9">
    <location>
        <begin position="271"/>
        <end position="475"/>
    </location>
</feature>
<evidence type="ECO:0000256" key="8">
    <source>
        <dbReference type="RuleBase" id="RU367067"/>
    </source>
</evidence>
<dbReference type="InterPro" id="IPR021110">
    <property type="entry name" value="DNA_rep_checkpnt_protein"/>
</dbReference>
<feature type="compositionally biased region" description="Polar residues" evidence="9">
    <location>
        <begin position="82"/>
        <end position="94"/>
    </location>
</feature>
<dbReference type="PANTHER" id="PTHR28124">
    <property type="entry name" value="DNA REPLICATION REGULATOR SLD2"/>
    <property type="match status" value="1"/>
</dbReference>
<dbReference type="GO" id="GO:1902977">
    <property type="term" value="P:mitotic DNA replication preinitiation complex assembly"/>
    <property type="evidence" value="ECO:0007669"/>
    <property type="project" value="TreeGrafter"/>
</dbReference>
<dbReference type="Gene3D" id="1.10.10.1460">
    <property type="match status" value="1"/>
</dbReference>
<evidence type="ECO:0000313" key="11">
    <source>
        <dbReference type="Proteomes" id="UP000799539"/>
    </source>
</evidence>
<protein>
    <recommendedName>
        <fullName evidence="3 8">DNA replication regulator SLD2</fullName>
    </recommendedName>
</protein>
<evidence type="ECO:0000256" key="1">
    <source>
        <dbReference type="ARBA" id="ARBA00004123"/>
    </source>
</evidence>
<feature type="compositionally biased region" description="Basic residues" evidence="9">
    <location>
        <begin position="348"/>
        <end position="372"/>
    </location>
</feature>
<evidence type="ECO:0000256" key="4">
    <source>
        <dbReference type="ARBA" id="ARBA00022705"/>
    </source>
</evidence>
<proteinExistence type="inferred from homology"/>
<keyword evidence="4 8" id="KW-0235">DNA replication</keyword>
<dbReference type="AlphaFoldDB" id="A0A6A6FJP7"/>
<evidence type="ECO:0000256" key="2">
    <source>
        <dbReference type="ARBA" id="ARBA00007276"/>
    </source>
</evidence>
<reference evidence="10" key="1">
    <citation type="journal article" date="2020" name="Stud. Mycol.">
        <title>101 Dothideomycetes genomes: a test case for predicting lifestyles and emergence of pathogens.</title>
        <authorList>
            <person name="Haridas S."/>
            <person name="Albert R."/>
            <person name="Binder M."/>
            <person name="Bloem J."/>
            <person name="Labutti K."/>
            <person name="Salamov A."/>
            <person name="Andreopoulos B."/>
            <person name="Baker S."/>
            <person name="Barry K."/>
            <person name="Bills G."/>
            <person name="Bluhm B."/>
            <person name="Cannon C."/>
            <person name="Castanera R."/>
            <person name="Culley D."/>
            <person name="Daum C."/>
            <person name="Ezra D."/>
            <person name="Gonzalez J."/>
            <person name="Henrissat B."/>
            <person name="Kuo A."/>
            <person name="Liang C."/>
            <person name="Lipzen A."/>
            <person name="Lutzoni F."/>
            <person name="Magnuson J."/>
            <person name="Mondo S."/>
            <person name="Nolan M."/>
            <person name="Ohm R."/>
            <person name="Pangilinan J."/>
            <person name="Park H.-J."/>
            <person name="Ramirez L."/>
            <person name="Alfaro M."/>
            <person name="Sun H."/>
            <person name="Tritt A."/>
            <person name="Yoshinaga Y."/>
            <person name="Zwiers L.-H."/>
            <person name="Turgeon B."/>
            <person name="Goodwin S."/>
            <person name="Spatafora J."/>
            <person name="Crous P."/>
            <person name="Grigoriev I."/>
        </authorList>
    </citation>
    <scope>NUCLEOTIDE SEQUENCE</scope>
    <source>
        <strain evidence="10">SCOH1-5</strain>
    </source>
</reference>
<dbReference type="GO" id="GO:0003697">
    <property type="term" value="F:single-stranded DNA binding"/>
    <property type="evidence" value="ECO:0007669"/>
    <property type="project" value="TreeGrafter"/>
</dbReference>
<dbReference type="PANTHER" id="PTHR28124:SF1">
    <property type="entry name" value="DNA REPLICATION REGULATOR SLD2"/>
    <property type="match status" value="1"/>
</dbReference>
<accession>A0A6A6FJP7</accession>
<dbReference type="InterPro" id="IPR040203">
    <property type="entry name" value="Sld2"/>
</dbReference>
<evidence type="ECO:0000256" key="9">
    <source>
        <dbReference type="SAM" id="MobiDB-lite"/>
    </source>
</evidence>
<comment type="function">
    <text evidence="7 8">Has a role in the initiation of DNA replication. Required at S-phase checkpoint.</text>
</comment>
<dbReference type="GO" id="GO:0000727">
    <property type="term" value="P:double-strand break repair via break-induced replication"/>
    <property type="evidence" value="ECO:0007669"/>
    <property type="project" value="TreeGrafter"/>
</dbReference>
<feature type="region of interest" description="Disordered" evidence="9">
    <location>
        <begin position="60"/>
        <end position="139"/>
    </location>
</feature>
<feature type="compositionally biased region" description="Polar residues" evidence="9">
    <location>
        <begin position="169"/>
        <end position="178"/>
    </location>
</feature>
<evidence type="ECO:0000256" key="7">
    <source>
        <dbReference type="ARBA" id="ARBA00025253"/>
    </source>
</evidence>
<dbReference type="Pfam" id="PF11719">
    <property type="entry name" value="Drc1-Sld2"/>
    <property type="match status" value="1"/>
</dbReference>
<name>A0A6A6FJP7_9PEZI</name>
<sequence length="475" mass="53379">MSVKEGENQVDMTALRAELKAWENAFREKHGRKAGREDIKKDTSISAKYKLYNELTRLPKLPSFASTPRKSTRPAAPKISPSKPQTRASATTPRKTPIRLKFTRDQAQNVLSPVKEPEPEPTPQWVRAGLGPTPQRDGHVLGLFDIEHDIHETPLKSRREGNAADLVTATPSKGTSSAEHVHMKSPESSNGKRFMLAAFAGTPLKRKRDEHDIGTTSSSKRMFATPSFLRRCNPLAKIDEDEDSRMPVSRPPFQKRGLVRSLSTIIQNLKKQQAKDMDEEWDIMDEIEAESRGETIQKKNKKKEVEDEDVQLLQVEDSQATEMPLGPDQVPASSDEDSAAENNEPTRKPWKKKGLMRQTRRTNMKPVLHKPRKEGDVDGDASDDEQELVAETQLKGYDEVDFEGVENESGTDQPGRKSTKSKKSKGTGGASKHTDKDNSKKKPRKVNPEAHANYRRLNIKNKNSKAKGRGRFGRR</sequence>
<feature type="compositionally biased region" description="Basic and acidic residues" evidence="9">
    <location>
        <begin position="153"/>
        <end position="162"/>
    </location>
</feature>
<comment type="similarity">
    <text evidence="2 8">Belongs to the SLD2 family.</text>
</comment>
<feature type="region of interest" description="Disordered" evidence="9">
    <location>
        <begin position="153"/>
        <end position="193"/>
    </location>
</feature>